<accession>A0A369UMT9</accession>
<feature type="transmembrane region" description="Helical" evidence="1">
    <location>
        <begin position="54"/>
        <end position="72"/>
    </location>
</feature>
<keyword evidence="3" id="KW-1185">Reference proteome</keyword>
<keyword evidence="1" id="KW-1133">Transmembrane helix</keyword>
<dbReference type="Proteomes" id="UP000253782">
    <property type="component" value="Unassembled WGS sequence"/>
</dbReference>
<evidence type="ECO:0000313" key="2">
    <source>
        <dbReference type="EMBL" id="RDD82084.1"/>
    </source>
</evidence>
<organism evidence="2 3">
    <name type="scientific">Dyella tabacisoli</name>
    <dbReference type="NCBI Taxonomy" id="2282381"/>
    <lineage>
        <taxon>Bacteria</taxon>
        <taxon>Pseudomonadati</taxon>
        <taxon>Pseudomonadota</taxon>
        <taxon>Gammaproteobacteria</taxon>
        <taxon>Lysobacterales</taxon>
        <taxon>Rhodanobacteraceae</taxon>
        <taxon>Dyella</taxon>
    </lineage>
</organism>
<feature type="transmembrane region" description="Helical" evidence="1">
    <location>
        <begin position="92"/>
        <end position="110"/>
    </location>
</feature>
<comment type="caution">
    <text evidence="2">The sequence shown here is derived from an EMBL/GenBank/DDBJ whole genome shotgun (WGS) entry which is preliminary data.</text>
</comment>
<reference evidence="2 3" key="1">
    <citation type="submission" date="2018-07" db="EMBL/GenBank/DDBJ databases">
        <title>Dyella tabacisoli L4-6T, whole genome shotgun sequence.</title>
        <authorList>
            <person name="Zhou X.-K."/>
            <person name="Li W.-J."/>
            <person name="Duan Y.-Q."/>
        </authorList>
    </citation>
    <scope>NUCLEOTIDE SEQUENCE [LARGE SCALE GENOMIC DNA]</scope>
    <source>
        <strain evidence="2 3">L4-6</strain>
    </source>
</reference>
<keyword evidence="1" id="KW-0812">Transmembrane</keyword>
<feature type="transmembrane region" description="Helical" evidence="1">
    <location>
        <begin position="20"/>
        <end position="42"/>
    </location>
</feature>
<dbReference type="OrthoDB" id="8563419at2"/>
<protein>
    <submittedName>
        <fullName evidence="2">Uncharacterized protein</fullName>
    </submittedName>
</protein>
<dbReference type="AlphaFoldDB" id="A0A369UMT9"/>
<sequence>MTDVADNHRRQLDDNLCVHIFTASAAMVGVCLTVIGIIRVVISLRRPDIFADDLLALNAILYLGSCLLSYWALRTRNAGRNHRLERIADVAFLTALTLTAINAGFIAWAISVH</sequence>
<evidence type="ECO:0000313" key="3">
    <source>
        <dbReference type="Proteomes" id="UP000253782"/>
    </source>
</evidence>
<name>A0A369UMT9_9GAMM</name>
<dbReference type="EMBL" id="QQAH01000007">
    <property type="protein sequence ID" value="RDD82084.1"/>
    <property type="molecule type" value="Genomic_DNA"/>
</dbReference>
<gene>
    <name evidence="2" type="ORF">DVJ77_08455</name>
</gene>
<dbReference type="RefSeq" id="WP_114845042.1">
    <property type="nucleotide sequence ID" value="NZ_JBHSPE010000008.1"/>
</dbReference>
<proteinExistence type="predicted"/>
<evidence type="ECO:0000256" key="1">
    <source>
        <dbReference type="SAM" id="Phobius"/>
    </source>
</evidence>
<keyword evidence="1" id="KW-0472">Membrane</keyword>